<evidence type="ECO:0000256" key="5">
    <source>
        <dbReference type="ARBA" id="ARBA00022989"/>
    </source>
</evidence>
<comment type="subcellular location">
    <subcellularLocation>
        <location evidence="1">Cell membrane</location>
        <topology evidence="1">Multi-pass membrane protein</topology>
    </subcellularLocation>
</comment>
<dbReference type="PANTHER" id="PTHR43057">
    <property type="entry name" value="ARSENITE EFFLUX TRANSPORTER"/>
    <property type="match status" value="1"/>
</dbReference>
<sequence>MDTLQVDAISLPIALGLLIMMYPVVAKVRYDRLDTVTRDRRFMVVSLLH</sequence>
<reference evidence="8 9" key="1">
    <citation type="submission" date="2020-03" db="EMBL/GenBank/DDBJ databases">
        <title>Sequencing the genomes of 1000 actinobacteria strains.</title>
        <authorList>
            <person name="Klenk H.-P."/>
        </authorList>
    </citation>
    <scope>NUCLEOTIDE SEQUENCE [LARGE SCALE GENOMIC DNA]</scope>
    <source>
        <strain evidence="8 9">DSM 45668</strain>
    </source>
</reference>
<proteinExistence type="predicted"/>
<evidence type="ECO:0000313" key="9">
    <source>
        <dbReference type="Proteomes" id="UP000754495"/>
    </source>
</evidence>
<dbReference type="Proteomes" id="UP000754495">
    <property type="component" value="Unassembled WGS sequence"/>
</dbReference>
<evidence type="ECO:0000313" key="8">
    <source>
        <dbReference type="EMBL" id="NIH80770.1"/>
    </source>
</evidence>
<dbReference type="EMBL" id="JAANOU010000001">
    <property type="protein sequence ID" value="NIH80770.1"/>
    <property type="molecule type" value="Genomic_DNA"/>
</dbReference>
<dbReference type="Pfam" id="PF01758">
    <property type="entry name" value="SBF"/>
    <property type="match status" value="1"/>
</dbReference>
<evidence type="ECO:0000256" key="6">
    <source>
        <dbReference type="ARBA" id="ARBA00023136"/>
    </source>
</evidence>
<protein>
    <submittedName>
        <fullName evidence="8">ACR3 family arsenite efflux pump ArsB</fullName>
    </submittedName>
</protein>
<comment type="caution">
    <text evidence="8">The sequence shown here is derived from an EMBL/GenBank/DDBJ whole genome shotgun (WGS) entry which is preliminary data.</text>
</comment>
<keyword evidence="2" id="KW-0813">Transport</keyword>
<keyword evidence="4 7" id="KW-0812">Transmembrane</keyword>
<dbReference type="InterPro" id="IPR004706">
    <property type="entry name" value="Arsenical-R_Acr3"/>
</dbReference>
<gene>
    <name evidence="8" type="ORF">FHX46_003300</name>
</gene>
<dbReference type="InterPro" id="IPR002657">
    <property type="entry name" value="BilAc:Na_symport/Acr3"/>
</dbReference>
<feature type="transmembrane region" description="Helical" evidence="7">
    <location>
        <begin position="6"/>
        <end position="25"/>
    </location>
</feature>
<evidence type="ECO:0000256" key="4">
    <source>
        <dbReference type="ARBA" id="ARBA00022692"/>
    </source>
</evidence>
<evidence type="ECO:0000256" key="1">
    <source>
        <dbReference type="ARBA" id="ARBA00004651"/>
    </source>
</evidence>
<evidence type="ECO:0000256" key="2">
    <source>
        <dbReference type="ARBA" id="ARBA00022448"/>
    </source>
</evidence>
<accession>A0ABX0SYW7</accession>
<evidence type="ECO:0000256" key="3">
    <source>
        <dbReference type="ARBA" id="ARBA00022475"/>
    </source>
</evidence>
<evidence type="ECO:0000256" key="7">
    <source>
        <dbReference type="SAM" id="Phobius"/>
    </source>
</evidence>
<keyword evidence="6 7" id="KW-0472">Membrane</keyword>
<keyword evidence="9" id="KW-1185">Reference proteome</keyword>
<dbReference type="PANTHER" id="PTHR43057:SF1">
    <property type="entry name" value="ARSENICAL-RESISTANCE PROTEIN 3"/>
    <property type="match status" value="1"/>
</dbReference>
<keyword evidence="5 7" id="KW-1133">Transmembrane helix</keyword>
<name>A0ABX0SYW7_9PSEU</name>
<organism evidence="8 9">
    <name type="scientific">Amycolatopsis viridis</name>
    <dbReference type="NCBI Taxonomy" id="185678"/>
    <lineage>
        <taxon>Bacteria</taxon>
        <taxon>Bacillati</taxon>
        <taxon>Actinomycetota</taxon>
        <taxon>Actinomycetes</taxon>
        <taxon>Pseudonocardiales</taxon>
        <taxon>Pseudonocardiaceae</taxon>
        <taxon>Amycolatopsis</taxon>
    </lineage>
</organism>
<keyword evidence="3" id="KW-1003">Cell membrane</keyword>